<dbReference type="AlphaFoldDB" id="A0A4R3KAT6"/>
<gene>
    <name evidence="1" type="ORF">EDC37_10597</name>
</gene>
<evidence type="ECO:0008006" key="3">
    <source>
        <dbReference type="Google" id="ProtNLM"/>
    </source>
</evidence>
<reference evidence="1 2" key="1">
    <citation type="submission" date="2019-03" db="EMBL/GenBank/DDBJ databases">
        <title>Genomic Encyclopedia of Type Strains, Phase IV (KMG-IV): sequencing the most valuable type-strain genomes for metagenomic binning, comparative biology and taxonomic classification.</title>
        <authorList>
            <person name="Goeker M."/>
        </authorList>
    </citation>
    <scope>NUCLEOTIDE SEQUENCE [LARGE SCALE GENOMIC DNA]</scope>
    <source>
        <strain evidence="1 2">DSM 20467</strain>
    </source>
</reference>
<protein>
    <recommendedName>
        <fullName evidence="3">Peptidase M20/M25/M40-like protein</fullName>
    </recommendedName>
</protein>
<evidence type="ECO:0000313" key="2">
    <source>
        <dbReference type="Proteomes" id="UP000295188"/>
    </source>
</evidence>
<evidence type="ECO:0000313" key="1">
    <source>
        <dbReference type="EMBL" id="TCS80029.1"/>
    </source>
</evidence>
<name>A0A4R3KAT6_9FIRM</name>
<dbReference type="EMBL" id="SMAA01000005">
    <property type="protein sequence ID" value="TCS80029.1"/>
    <property type="molecule type" value="Genomic_DNA"/>
</dbReference>
<dbReference type="SUPFAM" id="SSF53187">
    <property type="entry name" value="Zn-dependent exopeptidases"/>
    <property type="match status" value="1"/>
</dbReference>
<comment type="caution">
    <text evidence="1">The sequence shown here is derived from an EMBL/GenBank/DDBJ whole genome shotgun (WGS) entry which is preliminary data.</text>
</comment>
<dbReference type="RefSeq" id="WP_196589751.1">
    <property type="nucleotide sequence ID" value="NZ_SMAA01000005.1"/>
</dbReference>
<keyword evidence="2" id="KW-1185">Reference proteome</keyword>
<accession>A0A4R3KAT6</accession>
<dbReference type="Proteomes" id="UP000295188">
    <property type="component" value="Unassembled WGS sequence"/>
</dbReference>
<organism evidence="1 2">
    <name type="scientific">Pectinatus cerevisiiphilus</name>
    <dbReference type="NCBI Taxonomy" id="86956"/>
    <lineage>
        <taxon>Bacteria</taxon>
        <taxon>Bacillati</taxon>
        <taxon>Bacillota</taxon>
        <taxon>Negativicutes</taxon>
        <taxon>Selenomonadales</taxon>
        <taxon>Selenomonadaceae</taxon>
        <taxon>Pectinatus</taxon>
    </lineage>
</organism>
<sequence length="84" mass="8861">MLIKCAQNIYGELDKQLCTVGAGGSSDANWAAATGAVAIDGLGPVKGGKNHTERECSKVSSVVPRMYLLARMLMECGKGKENIF</sequence>
<dbReference type="Gene3D" id="3.40.630.10">
    <property type="entry name" value="Zn peptidases"/>
    <property type="match status" value="1"/>
</dbReference>
<proteinExistence type="predicted"/>